<dbReference type="SMART" id="SM00156">
    <property type="entry name" value="PP2Ac"/>
    <property type="match status" value="1"/>
</dbReference>
<comment type="catalytic activity">
    <reaction evidence="6">
        <text>O-phospho-L-seryl-[protein] + H2O = L-seryl-[protein] + phosphate</text>
        <dbReference type="Rhea" id="RHEA:20629"/>
        <dbReference type="Rhea" id="RHEA-COMP:9863"/>
        <dbReference type="Rhea" id="RHEA-COMP:11604"/>
        <dbReference type="ChEBI" id="CHEBI:15377"/>
        <dbReference type="ChEBI" id="CHEBI:29999"/>
        <dbReference type="ChEBI" id="CHEBI:43474"/>
        <dbReference type="ChEBI" id="CHEBI:83421"/>
        <dbReference type="EC" id="3.1.3.16"/>
    </reaction>
</comment>
<evidence type="ECO:0000259" key="9">
    <source>
        <dbReference type="PROSITE" id="PS00125"/>
    </source>
</evidence>
<dbReference type="PANTHER" id="PTHR11668:SF300">
    <property type="entry name" value="SERINE_THREONINE-PROTEIN PHOSPHATASE"/>
    <property type="match status" value="1"/>
</dbReference>
<dbReference type="CDD" id="cd00144">
    <property type="entry name" value="MPP_PPP_family"/>
    <property type="match status" value="1"/>
</dbReference>
<dbReference type="EMBL" id="KY684088">
    <property type="protein sequence ID" value="ARF09831.1"/>
    <property type="molecule type" value="Genomic_DNA"/>
</dbReference>
<protein>
    <recommendedName>
        <fullName evidence="8">Serine/threonine-protein phosphatase</fullName>
        <ecNumber evidence="8">3.1.3.16</ecNumber>
    </recommendedName>
</protein>
<dbReference type="GO" id="GO:0046872">
    <property type="term" value="F:metal ion binding"/>
    <property type="evidence" value="ECO:0007669"/>
    <property type="project" value="UniProtKB-KW"/>
</dbReference>
<accession>A0A1V0SDR3</accession>
<evidence type="ECO:0000256" key="2">
    <source>
        <dbReference type="ARBA" id="ARBA00022723"/>
    </source>
</evidence>
<keyword evidence="3 8" id="KW-0378">Hydrolase</keyword>
<evidence type="ECO:0000313" key="10">
    <source>
        <dbReference type="EMBL" id="ARF09831.1"/>
    </source>
</evidence>
<reference evidence="10" key="1">
    <citation type="journal article" date="2017" name="Science">
        <title>Giant viruses with an expanded complement of translation system components.</title>
        <authorList>
            <person name="Schulz F."/>
            <person name="Yutin N."/>
            <person name="Ivanova N.N."/>
            <person name="Ortega D.R."/>
            <person name="Lee T.K."/>
            <person name="Vierheilig J."/>
            <person name="Daims H."/>
            <person name="Horn M."/>
            <person name="Wagner M."/>
            <person name="Jensen G.J."/>
            <person name="Kyrpides N.C."/>
            <person name="Koonin E.V."/>
            <person name="Woyke T."/>
        </authorList>
    </citation>
    <scope>NUCLEOTIDE SEQUENCE</scope>
    <source>
        <strain evidence="10">ILV1</strain>
    </source>
</reference>
<dbReference type="PROSITE" id="PS00125">
    <property type="entry name" value="SER_THR_PHOSPHATASE"/>
    <property type="match status" value="1"/>
</dbReference>
<dbReference type="Pfam" id="PF00149">
    <property type="entry name" value="Metallophos"/>
    <property type="match status" value="1"/>
</dbReference>
<evidence type="ECO:0000256" key="7">
    <source>
        <dbReference type="ARBA" id="ARBA00048336"/>
    </source>
</evidence>
<dbReference type="PANTHER" id="PTHR11668">
    <property type="entry name" value="SERINE/THREONINE PROTEIN PHOSPHATASE"/>
    <property type="match status" value="1"/>
</dbReference>
<dbReference type="PRINTS" id="PR00114">
    <property type="entry name" value="STPHPHTASE"/>
</dbReference>
<name>A0A1V0SDR3_9VIRU</name>
<dbReference type="InterPro" id="IPR050341">
    <property type="entry name" value="PP1_catalytic_subunit"/>
</dbReference>
<comment type="catalytic activity">
    <reaction evidence="7 8">
        <text>O-phospho-L-threonyl-[protein] + H2O = L-threonyl-[protein] + phosphate</text>
        <dbReference type="Rhea" id="RHEA:47004"/>
        <dbReference type="Rhea" id="RHEA-COMP:11060"/>
        <dbReference type="Rhea" id="RHEA-COMP:11605"/>
        <dbReference type="ChEBI" id="CHEBI:15377"/>
        <dbReference type="ChEBI" id="CHEBI:30013"/>
        <dbReference type="ChEBI" id="CHEBI:43474"/>
        <dbReference type="ChEBI" id="CHEBI:61977"/>
        <dbReference type="EC" id="3.1.3.16"/>
    </reaction>
</comment>
<comment type="cofactor">
    <cofactor evidence="1">
        <name>Mn(2+)</name>
        <dbReference type="ChEBI" id="CHEBI:29035"/>
    </cofactor>
</comment>
<dbReference type="EC" id="3.1.3.16" evidence="8"/>
<dbReference type="SUPFAM" id="SSF56300">
    <property type="entry name" value="Metallo-dependent phosphatases"/>
    <property type="match status" value="1"/>
</dbReference>
<keyword evidence="4" id="KW-0904">Protein phosphatase</keyword>
<evidence type="ECO:0000256" key="1">
    <source>
        <dbReference type="ARBA" id="ARBA00001936"/>
    </source>
</evidence>
<dbReference type="GO" id="GO:0004722">
    <property type="term" value="F:protein serine/threonine phosphatase activity"/>
    <property type="evidence" value="ECO:0007669"/>
    <property type="project" value="UniProtKB-EC"/>
</dbReference>
<dbReference type="InterPro" id="IPR004843">
    <property type="entry name" value="Calcineurin-like_PHP"/>
</dbReference>
<organism evidence="10">
    <name type="scientific">Indivirus ILV1</name>
    <dbReference type="NCBI Taxonomy" id="1977633"/>
    <lineage>
        <taxon>Viruses</taxon>
        <taxon>Varidnaviria</taxon>
        <taxon>Bamfordvirae</taxon>
        <taxon>Nucleocytoviricota</taxon>
        <taxon>Megaviricetes</taxon>
        <taxon>Imitervirales</taxon>
        <taxon>Mimiviridae</taxon>
        <taxon>Klosneuvirinae</taxon>
        <taxon>Indivirus</taxon>
    </lineage>
</organism>
<keyword evidence="2" id="KW-0479">Metal-binding</keyword>
<proteinExistence type="inferred from homology"/>
<gene>
    <name evidence="10" type="ORF">Indivirus_4_3</name>
</gene>
<evidence type="ECO:0000256" key="4">
    <source>
        <dbReference type="ARBA" id="ARBA00022912"/>
    </source>
</evidence>
<sequence length="568" mass="65754">MSVDYMQKYLKYKTKYLREKNVIAGGCSKIVPFNKSIPSNEIVPSIELYEFELKGYPSGSQNNNIETTFGSLSDSPTGDCGIIHVTNNESKYVVDPQTKEMTNKIRDDYMWDENRMASCDSLLSNPVQQGGDVFTIQDFYDLYKILKAREQYENINPNIYKDKKNEILSLIDFAAITNKSFIEKNKDKTVIPDYDSDDLNKGAMIYKINVTNNDKIIIFGDFHGSYHTFLRHMLRLYKIGIIDMNTFKVRFGYKIIFLGDILDRGMHATEILLVILNLIKANNTSDKLKVILNRGNHEEISIATDYGFKKEISKKLGEDVFDSFMKFMATCPSALILENTNIKKRYWLSHGGIPLNEKNDSVVKLEDKKILWFSNGGKTSVAYQIRWNDFFYDSNKFKELSKGRSYKVYPKAVEEFLRVNDIEFIIRGHQDFPFNSYLLCNKESNTDQNDYESNKNAYVIGKNYNIGDNKIIFKNKEDITTHQTTGPIARISINGKEWFTNMDSNNEHKIFPVLTLTTNTDISRPLKYDSFAILRFDLSKEKLVLFDKDTNILDTRNKMNEISEILKL</sequence>
<dbReference type="InterPro" id="IPR029052">
    <property type="entry name" value="Metallo-depent_PP-like"/>
</dbReference>
<dbReference type="Gene3D" id="3.60.21.10">
    <property type="match status" value="1"/>
</dbReference>
<evidence type="ECO:0000256" key="6">
    <source>
        <dbReference type="ARBA" id="ARBA00047761"/>
    </source>
</evidence>
<evidence type="ECO:0000256" key="8">
    <source>
        <dbReference type="RuleBase" id="RU004273"/>
    </source>
</evidence>
<feature type="domain" description="Serine/threonine specific protein phosphatases" evidence="9">
    <location>
        <begin position="293"/>
        <end position="298"/>
    </location>
</feature>
<evidence type="ECO:0000256" key="5">
    <source>
        <dbReference type="ARBA" id="ARBA00023211"/>
    </source>
</evidence>
<dbReference type="InterPro" id="IPR006186">
    <property type="entry name" value="Ser/Thr-sp_prot-phosphatase"/>
</dbReference>
<evidence type="ECO:0000256" key="3">
    <source>
        <dbReference type="ARBA" id="ARBA00022801"/>
    </source>
</evidence>
<keyword evidence="5" id="KW-0464">Manganese</keyword>
<comment type="similarity">
    <text evidence="8">Belongs to the PPP phosphatase family.</text>
</comment>